<dbReference type="OrthoDB" id="5194430at2"/>
<evidence type="ECO:0000313" key="2">
    <source>
        <dbReference type="EMBL" id="ADD39827.1"/>
    </source>
</evidence>
<dbReference type="EMBL" id="CP001778">
    <property type="protein sequence ID" value="ADD39827.1"/>
    <property type="molecule type" value="Genomic_DNA"/>
</dbReference>
<feature type="coiled-coil region" evidence="1">
    <location>
        <begin position="252"/>
        <end position="279"/>
    </location>
</feature>
<protein>
    <submittedName>
        <fullName evidence="2">Uncharacterized protein</fullName>
    </submittedName>
</protein>
<dbReference type="KEGG" id="sna:Snas_0106"/>
<gene>
    <name evidence="2" type="ordered locus">Snas_0106</name>
</gene>
<name>D3Q1H9_STANL</name>
<evidence type="ECO:0000313" key="3">
    <source>
        <dbReference type="Proteomes" id="UP000000844"/>
    </source>
</evidence>
<dbReference type="STRING" id="446470.Snas_0106"/>
<dbReference type="HOGENOM" id="CLU_799036_0_0_11"/>
<proteinExistence type="predicted"/>
<keyword evidence="3" id="KW-1185">Reference proteome</keyword>
<keyword evidence="1" id="KW-0175">Coiled coil</keyword>
<sequence length="339" mass="36000">MGRNDSEFPSDEELKKLAGKIKGAAIRANTKILKSYDPDTYGNYLDQLDGIRSQAEWLGTAFDDFLKPSPWDFDDMLKALDEIASDLGQAVGETEIKNGIVQGRIDTTKQFLGEGGWKGALADSFKMDYLEPIGSHIAANQGAVTLVTHDGLQAMRDIYGKARENLKDLGEKAVTAFEQADGISASDLKTLLTVLSAAFGLGTAVLSAFAPAAAAGAGIASALVSGGIAVGSDKVGEDEESELAADYPDKVEENFKNALEKLKEQITTMEDELIKVLQKGTSDIASIVWGEKLDRLNGFSALFGMGNQSLLAPKVPDLSMVAFGDDPGKLKDGLVQVSG</sequence>
<reference evidence="2 3" key="1">
    <citation type="journal article" date="2009" name="Stand. Genomic Sci.">
        <title>Complete genome sequence of Stackebrandtia nassauensis type strain (LLR-40K-21).</title>
        <authorList>
            <person name="Munk C."/>
            <person name="Lapidus A."/>
            <person name="Copeland A."/>
            <person name="Jando M."/>
            <person name="Mayilraj S."/>
            <person name="Glavina Del Rio T."/>
            <person name="Nolan M."/>
            <person name="Chen F."/>
            <person name="Lucas S."/>
            <person name="Tice H."/>
            <person name="Cheng J.F."/>
            <person name="Han C."/>
            <person name="Detter J.C."/>
            <person name="Bruce D."/>
            <person name="Goodwin L."/>
            <person name="Chain P."/>
            <person name="Pitluck S."/>
            <person name="Goker M."/>
            <person name="Ovchinikova G."/>
            <person name="Pati A."/>
            <person name="Ivanova N."/>
            <person name="Mavromatis K."/>
            <person name="Chen A."/>
            <person name="Palaniappan K."/>
            <person name="Land M."/>
            <person name="Hauser L."/>
            <person name="Chang Y.J."/>
            <person name="Jeffries C.D."/>
            <person name="Bristow J."/>
            <person name="Eisen J.A."/>
            <person name="Markowitz V."/>
            <person name="Hugenholtz P."/>
            <person name="Kyrpides N.C."/>
            <person name="Klenk H.P."/>
        </authorList>
    </citation>
    <scope>NUCLEOTIDE SEQUENCE [LARGE SCALE GENOMIC DNA]</scope>
    <source>
        <strain evidence="3">DSM 44728 / CIP 108903 / NRRL B-16338 / NBRC 102104 / LLR-40K-21</strain>
    </source>
</reference>
<accession>D3Q1H9</accession>
<dbReference type="AlphaFoldDB" id="D3Q1H9"/>
<dbReference type="Proteomes" id="UP000000844">
    <property type="component" value="Chromosome"/>
</dbReference>
<organism evidence="2 3">
    <name type="scientific">Stackebrandtia nassauensis (strain DSM 44728 / CIP 108903 / NRRL B-16338 / NBRC 102104 / LLR-40K-21)</name>
    <dbReference type="NCBI Taxonomy" id="446470"/>
    <lineage>
        <taxon>Bacteria</taxon>
        <taxon>Bacillati</taxon>
        <taxon>Actinomycetota</taxon>
        <taxon>Actinomycetes</taxon>
        <taxon>Glycomycetales</taxon>
        <taxon>Glycomycetaceae</taxon>
        <taxon>Stackebrandtia</taxon>
    </lineage>
</organism>
<evidence type="ECO:0000256" key="1">
    <source>
        <dbReference type="SAM" id="Coils"/>
    </source>
</evidence>
<dbReference type="RefSeq" id="WP_013015398.1">
    <property type="nucleotide sequence ID" value="NC_013947.1"/>
</dbReference>